<evidence type="ECO:0000256" key="9">
    <source>
        <dbReference type="ARBA" id="ARBA00023136"/>
    </source>
</evidence>
<evidence type="ECO:0000256" key="1">
    <source>
        <dbReference type="ARBA" id="ARBA00004533"/>
    </source>
</evidence>
<feature type="transmembrane region" description="Helical" evidence="10">
    <location>
        <begin position="131"/>
        <end position="150"/>
    </location>
</feature>
<dbReference type="PANTHER" id="PTHR30151">
    <property type="entry name" value="ALKANE SULFONATE ABC TRANSPORTER-RELATED, MEMBRANE SUBUNIT"/>
    <property type="match status" value="1"/>
</dbReference>
<dbReference type="STRING" id="75906.THERU_04660"/>
<keyword evidence="13" id="KW-1185">Reference proteome</keyword>
<dbReference type="HOGENOM" id="CLU_046113_1_1_0"/>
<dbReference type="Proteomes" id="UP000018914">
    <property type="component" value="Chromosome"/>
</dbReference>
<accession>W0DCP5</accession>
<keyword evidence="6 10" id="KW-0812">Transmembrane</keyword>
<dbReference type="RefSeq" id="WP_025306098.1">
    <property type="nucleotide sequence ID" value="NZ_CP007028.1"/>
</dbReference>
<dbReference type="PATRIC" id="fig|75906.3.peg.905"/>
<reference evidence="12 13" key="1">
    <citation type="submission" date="2013-12" db="EMBL/GenBank/DDBJ databases">
        <authorList>
            <consortium name="DOE Joint Genome Institute"/>
            <person name="Eisen J."/>
            <person name="Huntemann M."/>
            <person name="Han J."/>
            <person name="Chen A."/>
            <person name="Kyrpides N."/>
            <person name="Mavromatis K."/>
            <person name="Markowitz V."/>
            <person name="Palaniappan K."/>
            <person name="Ivanova N."/>
            <person name="Schaumberg A."/>
            <person name="Pati A."/>
            <person name="Liolios K."/>
            <person name="Nordberg H.P."/>
            <person name="Cantor M.N."/>
            <person name="Hua S.X."/>
            <person name="Woyke T."/>
        </authorList>
    </citation>
    <scope>NUCLEOTIDE SEQUENCE [LARGE SCALE GENOMIC DNA]</scope>
    <source>
        <strain evidence="12 13">DSM 23557</strain>
    </source>
</reference>
<dbReference type="GO" id="GO:0015112">
    <property type="term" value="F:nitrate transmembrane transporter activity"/>
    <property type="evidence" value="ECO:0007669"/>
    <property type="project" value="InterPro"/>
</dbReference>
<keyword evidence="7 10" id="KW-1133">Transmembrane helix</keyword>
<dbReference type="Pfam" id="PF00528">
    <property type="entry name" value="BPD_transp_1"/>
    <property type="match status" value="1"/>
</dbReference>
<dbReference type="GO" id="GO:0042918">
    <property type="term" value="P:alkanesulfonate transmembrane transport"/>
    <property type="evidence" value="ECO:0007669"/>
    <property type="project" value="UniProtKB-ARBA"/>
</dbReference>
<keyword evidence="9 10" id="KW-0472">Membrane</keyword>
<feature type="transmembrane region" description="Helical" evidence="10">
    <location>
        <begin position="230"/>
        <end position="250"/>
    </location>
</feature>
<feature type="domain" description="ABC transmembrane type-1" evidence="11">
    <location>
        <begin position="67"/>
        <end position="247"/>
    </location>
</feature>
<gene>
    <name evidence="12" type="ORF">THERU_04660</name>
</gene>
<dbReference type="GO" id="GO:0005886">
    <property type="term" value="C:plasma membrane"/>
    <property type="evidence" value="ECO:0007669"/>
    <property type="project" value="UniProtKB-SubCell"/>
</dbReference>
<evidence type="ECO:0000259" key="11">
    <source>
        <dbReference type="PROSITE" id="PS50928"/>
    </source>
</evidence>
<feature type="transmembrane region" description="Helical" evidence="10">
    <location>
        <begin position="12"/>
        <end position="32"/>
    </location>
</feature>
<keyword evidence="3 10" id="KW-0813">Transport</keyword>
<feature type="transmembrane region" description="Helical" evidence="10">
    <location>
        <begin position="108"/>
        <end position="125"/>
    </location>
</feature>
<keyword evidence="8" id="KW-0406">Ion transport</keyword>
<name>W0DCP5_9AQUI</name>
<dbReference type="Gene3D" id="1.10.3720.10">
    <property type="entry name" value="MetI-like"/>
    <property type="match status" value="1"/>
</dbReference>
<dbReference type="EMBL" id="CP007028">
    <property type="protein sequence ID" value="AHE96071.1"/>
    <property type="molecule type" value="Genomic_DNA"/>
</dbReference>
<dbReference type="InterPro" id="IPR035906">
    <property type="entry name" value="MetI-like_sf"/>
</dbReference>
<organism evidence="13">
    <name type="scientific">Thermocrinis ruber</name>
    <dbReference type="NCBI Taxonomy" id="75906"/>
    <lineage>
        <taxon>Bacteria</taxon>
        <taxon>Pseudomonadati</taxon>
        <taxon>Aquificota</taxon>
        <taxon>Aquificia</taxon>
        <taxon>Aquificales</taxon>
        <taxon>Aquificaceae</taxon>
        <taxon>Thermocrinis</taxon>
    </lineage>
</organism>
<evidence type="ECO:0000313" key="12">
    <source>
        <dbReference type="EMBL" id="AHE96071.1"/>
    </source>
</evidence>
<dbReference type="PANTHER" id="PTHR30151:SF7">
    <property type="entry name" value="NITRATE IMPORT PERMEASE PROTEIN NRTB"/>
    <property type="match status" value="1"/>
</dbReference>
<evidence type="ECO:0000256" key="2">
    <source>
        <dbReference type="ARBA" id="ARBA00004651"/>
    </source>
</evidence>
<proteinExistence type="inferred from homology"/>
<dbReference type="PROSITE" id="PS50928">
    <property type="entry name" value="ABC_TM1"/>
    <property type="match status" value="1"/>
</dbReference>
<keyword evidence="4" id="KW-1003">Cell membrane</keyword>
<evidence type="ECO:0000256" key="6">
    <source>
        <dbReference type="ARBA" id="ARBA00022692"/>
    </source>
</evidence>
<dbReference type="OrthoDB" id="9804353at2"/>
<protein>
    <submittedName>
        <fullName evidence="12">Nitrate ABC transporter permease</fullName>
    </submittedName>
</protein>
<dbReference type="KEGG" id="trd:THERU_04660"/>
<evidence type="ECO:0000256" key="8">
    <source>
        <dbReference type="ARBA" id="ARBA00023065"/>
    </source>
</evidence>
<dbReference type="InterPro" id="IPR000515">
    <property type="entry name" value="MetI-like"/>
</dbReference>
<evidence type="ECO:0000313" key="13">
    <source>
        <dbReference type="Proteomes" id="UP000018914"/>
    </source>
</evidence>
<dbReference type="eggNOG" id="COG0600">
    <property type="taxonomic scope" value="Bacteria"/>
</dbReference>
<dbReference type="InterPro" id="IPR005889">
    <property type="entry name" value="NtrB"/>
</dbReference>
<dbReference type="CDD" id="cd06261">
    <property type="entry name" value="TM_PBP2"/>
    <property type="match status" value="1"/>
</dbReference>
<feature type="transmembrane region" description="Helical" evidence="10">
    <location>
        <begin position="196"/>
        <end position="218"/>
    </location>
</feature>
<dbReference type="NCBIfam" id="TIGR01183">
    <property type="entry name" value="ntrB"/>
    <property type="match status" value="1"/>
</dbReference>
<evidence type="ECO:0000256" key="7">
    <source>
        <dbReference type="ARBA" id="ARBA00022989"/>
    </source>
</evidence>
<dbReference type="FunFam" id="1.10.3720.10:FF:000003">
    <property type="entry name" value="Aliphatic sulfonate ABC transporter permease"/>
    <property type="match status" value="1"/>
</dbReference>
<dbReference type="AlphaFoldDB" id="W0DCP5"/>
<dbReference type="GO" id="GO:0006811">
    <property type="term" value="P:monoatomic ion transport"/>
    <property type="evidence" value="ECO:0007669"/>
    <property type="project" value="UniProtKB-KW"/>
</dbReference>
<evidence type="ECO:0000256" key="10">
    <source>
        <dbReference type="RuleBase" id="RU363032"/>
    </source>
</evidence>
<comment type="similarity">
    <text evidence="10">Belongs to the binding-protein-dependent transport system permease family.</text>
</comment>
<evidence type="ECO:0000256" key="3">
    <source>
        <dbReference type="ARBA" id="ARBA00022448"/>
    </source>
</evidence>
<feature type="transmembrane region" description="Helical" evidence="10">
    <location>
        <begin position="74"/>
        <end position="96"/>
    </location>
</feature>
<comment type="subcellular location">
    <subcellularLocation>
        <location evidence="1">Cell inner membrane</location>
    </subcellularLocation>
    <subcellularLocation>
        <location evidence="2 10">Cell membrane</location>
        <topology evidence="2 10">Multi-pass membrane protein</topology>
    </subcellularLocation>
</comment>
<dbReference type="SUPFAM" id="SSF161098">
    <property type="entry name" value="MetI-like"/>
    <property type="match status" value="1"/>
</dbReference>
<sequence length="256" mass="28784">MRLFRYSQSILLAMLGFLGFVILWWLLTYFLVKELPQPPQVFSNLFELLKKPFYDAGPNDKGIGWQIYYSLRRVLTGFFIGSLIAIPLGFLIGMSGKLRAMFNPIIQILRPVSPLAWFPIGLAVFQASDKAAVFSIAITSLWATLLNTAYGASSVPEDYKNVAKVFGFSTLRYLRYVVVPYTLPFMLTGLKISIGIAWMVIVAAEMLAGGTGIGFYIWDSWNALNLNNVISAILLIGVVGFILDYFFSYLQRRVQI</sequence>
<keyword evidence="5" id="KW-0997">Cell inner membrane</keyword>
<evidence type="ECO:0000256" key="5">
    <source>
        <dbReference type="ARBA" id="ARBA00022519"/>
    </source>
</evidence>
<evidence type="ECO:0000256" key="4">
    <source>
        <dbReference type="ARBA" id="ARBA00022475"/>
    </source>
</evidence>